<feature type="domain" description="RING-type" evidence="7">
    <location>
        <begin position="17"/>
        <end position="60"/>
    </location>
</feature>
<dbReference type="GO" id="GO:0008270">
    <property type="term" value="F:zinc ion binding"/>
    <property type="evidence" value="ECO:0007669"/>
    <property type="project" value="UniProtKB-KW"/>
</dbReference>
<feature type="region of interest" description="Disordered" evidence="6">
    <location>
        <begin position="226"/>
        <end position="246"/>
    </location>
</feature>
<evidence type="ECO:0000313" key="8">
    <source>
        <dbReference type="EMBL" id="MPC44830.1"/>
    </source>
</evidence>
<evidence type="ECO:0000256" key="4">
    <source>
        <dbReference type="PROSITE-ProRule" id="PRU00175"/>
    </source>
</evidence>
<dbReference type="InterPro" id="IPR027370">
    <property type="entry name" value="Znf-RING_euk"/>
</dbReference>
<feature type="region of interest" description="Disordered" evidence="6">
    <location>
        <begin position="91"/>
        <end position="117"/>
    </location>
</feature>
<evidence type="ECO:0000259" key="7">
    <source>
        <dbReference type="PROSITE" id="PS50089"/>
    </source>
</evidence>
<dbReference type="InterPro" id="IPR017907">
    <property type="entry name" value="Znf_RING_CS"/>
</dbReference>
<dbReference type="PANTHER" id="PTHR47156">
    <property type="entry name" value="PROTEIN CBG20824"/>
    <property type="match status" value="1"/>
</dbReference>
<keyword evidence="2 4" id="KW-0863">Zinc-finger</keyword>
<organism evidence="8 9">
    <name type="scientific">Portunus trituberculatus</name>
    <name type="common">Swimming crab</name>
    <name type="synonym">Neptunus trituberculatus</name>
    <dbReference type="NCBI Taxonomy" id="210409"/>
    <lineage>
        <taxon>Eukaryota</taxon>
        <taxon>Metazoa</taxon>
        <taxon>Ecdysozoa</taxon>
        <taxon>Arthropoda</taxon>
        <taxon>Crustacea</taxon>
        <taxon>Multicrustacea</taxon>
        <taxon>Malacostraca</taxon>
        <taxon>Eumalacostraca</taxon>
        <taxon>Eucarida</taxon>
        <taxon>Decapoda</taxon>
        <taxon>Pleocyemata</taxon>
        <taxon>Brachyura</taxon>
        <taxon>Eubrachyura</taxon>
        <taxon>Portunoidea</taxon>
        <taxon>Portunidae</taxon>
        <taxon>Portuninae</taxon>
        <taxon>Portunus</taxon>
    </lineage>
</organism>
<keyword evidence="5" id="KW-0175">Coiled coil</keyword>
<sequence>MTSCSPGVLKDDNVEDCPVCFTTFDDTLRRPRTLPCGHSLCTACINELKEQGAVMCPTCRVEHALPEADQFPINYAVEGLIRRLRRLATVTPNPGKQSTAPAAVTQPAPRATAGLSRKTRSLLQDQEAKVLAAIRSCQEEQRQLADYRTTLGRWSGRQQRLEDELQTLVDQSKGARELISQEESRVEGRQEEVRQREEALHAMLQALRTAATRQEAYNVIEDADHLVEEEEEEEEKEENKKKEERQAVFPNVHVVTTIARVSAFLCKGEKIS</sequence>
<dbReference type="InterPro" id="IPR001841">
    <property type="entry name" value="Znf_RING"/>
</dbReference>
<feature type="compositionally biased region" description="Polar residues" evidence="6">
    <location>
        <begin position="91"/>
        <end position="100"/>
    </location>
</feature>
<dbReference type="OrthoDB" id="6368508at2759"/>
<evidence type="ECO:0000313" key="9">
    <source>
        <dbReference type="Proteomes" id="UP000324222"/>
    </source>
</evidence>
<dbReference type="Pfam" id="PF13445">
    <property type="entry name" value="zf-RING_UBOX"/>
    <property type="match status" value="1"/>
</dbReference>
<evidence type="ECO:0000256" key="2">
    <source>
        <dbReference type="ARBA" id="ARBA00022771"/>
    </source>
</evidence>
<comment type="caution">
    <text evidence="8">The sequence shown here is derived from an EMBL/GenBank/DDBJ whole genome shotgun (WGS) entry which is preliminary data.</text>
</comment>
<dbReference type="SMART" id="SM00184">
    <property type="entry name" value="RING"/>
    <property type="match status" value="1"/>
</dbReference>
<evidence type="ECO:0000256" key="6">
    <source>
        <dbReference type="SAM" id="MobiDB-lite"/>
    </source>
</evidence>
<reference evidence="8 9" key="1">
    <citation type="submission" date="2019-05" db="EMBL/GenBank/DDBJ databases">
        <title>Another draft genome of Portunus trituberculatus and its Hox gene families provides insights of decapod evolution.</title>
        <authorList>
            <person name="Jeong J.-H."/>
            <person name="Song I."/>
            <person name="Kim S."/>
            <person name="Choi T."/>
            <person name="Kim D."/>
            <person name="Ryu S."/>
            <person name="Kim W."/>
        </authorList>
    </citation>
    <scope>NUCLEOTIDE SEQUENCE [LARGE SCALE GENOMIC DNA]</scope>
    <source>
        <tissue evidence="8">Muscle</tissue>
    </source>
</reference>
<name>A0A5B7FB00_PORTR</name>
<dbReference type="PROSITE" id="PS50089">
    <property type="entry name" value="ZF_RING_2"/>
    <property type="match status" value="1"/>
</dbReference>
<evidence type="ECO:0000256" key="3">
    <source>
        <dbReference type="ARBA" id="ARBA00022833"/>
    </source>
</evidence>
<proteinExistence type="predicted"/>
<dbReference type="SUPFAM" id="SSF57850">
    <property type="entry name" value="RING/U-box"/>
    <property type="match status" value="1"/>
</dbReference>
<protein>
    <submittedName>
        <fullName evidence="8">E3 ubiquitin-protein ligase TRIM13</fullName>
    </submittedName>
</protein>
<dbReference type="AlphaFoldDB" id="A0A5B7FB00"/>
<dbReference type="PANTHER" id="PTHR47156:SF10">
    <property type="entry name" value="E3 UBIQUITIN-PROTEIN LIGASE TRIM-21-RELATED"/>
    <property type="match status" value="1"/>
</dbReference>
<feature type="coiled-coil region" evidence="5">
    <location>
        <begin position="123"/>
        <end position="178"/>
    </location>
</feature>
<dbReference type="InterPro" id="IPR013083">
    <property type="entry name" value="Znf_RING/FYVE/PHD"/>
</dbReference>
<evidence type="ECO:0000256" key="5">
    <source>
        <dbReference type="SAM" id="Coils"/>
    </source>
</evidence>
<feature type="compositionally biased region" description="Basic and acidic residues" evidence="6">
    <location>
        <begin position="237"/>
        <end position="246"/>
    </location>
</feature>
<dbReference type="InterPro" id="IPR052667">
    <property type="entry name" value="E3_ubiquitin-ligase_RING"/>
</dbReference>
<keyword evidence="3" id="KW-0862">Zinc</keyword>
<dbReference type="Gene3D" id="3.30.40.10">
    <property type="entry name" value="Zinc/RING finger domain, C3HC4 (zinc finger)"/>
    <property type="match status" value="1"/>
</dbReference>
<feature type="compositionally biased region" description="Acidic residues" evidence="6">
    <location>
        <begin position="227"/>
        <end position="236"/>
    </location>
</feature>
<keyword evidence="9" id="KW-1185">Reference proteome</keyword>
<accession>A0A5B7FB00</accession>
<dbReference type="EMBL" id="VSRR010006458">
    <property type="protein sequence ID" value="MPC44830.1"/>
    <property type="molecule type" value="Genomic_DNA"/>
</dbReference>
<evidence type="ECO:0000256" key="1">
    <source>
        <dbReference type="ARBA" id="ARBA00022723"/>
    </source>
</evidence>
<dbReference type="Proteomes" id="UP000324222">
    <property type="component" value="Unassembled WGS sequence"/>
</dbReference>
<dbReference type="PROSITE" id="PS00518">
    <property type="entry name" value="ZF_RING_1"/>
    <property type="match status" value="1"/>
</dbReference>
<gene>
    <name evidence="8" type="primary">TRIM13_0</name>
    <name evidence="8" type="ORF">E2C01_038510</name>
</gene>
<keyword evidence="1" id="KW-0479">Metal-binding</keyword>